<keyword evidence="4" id="KW-0520">NAD</keyword>
<comment type="caution">
    <text evidence="8">The sequence shown here is derived from an EMBL/GenBank/DDBJ whole genome shotgun (WGS) entry which is preliminary data.</text>
</comment>
<name>A0A8J8CED3_9ARCH</name>
<evidence type="ECO:0000259" key="7">
    <source>
        <dbReference type="Pfam" id="PF02826"/>
    </source>
</evidence>
<evidence type="ECO:0000313" key="8">
    <source>
        <dbReference type="EMBL" id="NCN64845.1"/>
    </source>
</evidence>
<evidence type="ECO:0000313" key="9">
    <source>
        <dbReference type="EMBL" id="NCS90945.1"/>
    </source>
</evidence>
<evidence type="ECO:0000256" key="1">
    <source>
        <dbReference type="ARBA" id="ARBA00005854"/>
    </source>
</evidence>
<dbReference type="PANTHER" id="PTHR42789:SF1">
    <property type="entry name" value="D-ISOMER SPECIFIC 2-HYDROXYACID DEHYDROGENASE FAMILY PROTEIN (AFU_ORTHOLOGUE AFUA_6G10090)"/>
    <property type="match status" value="1"/>
</dbReference>
<dbReference type="PROSITE" id="PS00065">
    <property type="entry name" value="D_2_HYDROXYACID_DH_1"/>
    <property type="match status" value="1"/>
</dbReference>
<dbReference type="InterPro" id="IPR006140">
    <property type="entry name" value="D-isomer_DH_NAD-bd"/>
</dbReference>
<dbReference type="EMBL" id="JAACVF010000048">
    <property type="protein sequence ID" value="NCN64845.1"/>
    <property type="molecule type" value="Genomic_DNA"/>
</dbReference>
<feature type="domain" description="D-isomer specific 2-hydroxyacid dehydrogenase NAD-binding" evidence="7">
    <location>
        <begin position="104"/>
        <end position="279"/>
    </location>
</feature>
<dbReference type="Proteomes" id="UP000738826">
    <property type="component" value="Unassembled WGS sequence"/>
</dbReference>
<reference evidence="8" key="1">
    <citation type="submission" date="2019-11" db="EMBL/GenBank/DDBJ databases">
        <title>Lipid analysis of CO2-rich subsurface aquifers suggests an autotrophy-based deep biosphere with lysolipids enriched in CPR bacteria.</title>
        <authorList>
            <person name="Probst A.J."/>
            <person name="Elling F.J."/>
            <person name="Castelle C.J."/>
            <person name="Zhu Q."/>
            <person name="Elvert M."/>
            <person name="Birarda G."/>
            <person name="Holman H.-Y."/>
            <person name="Lane K.R."/>
            <person name="Ladd B."/>
            <person name="Ryan M.C."/>
            <person name="Woyke T."/>
            <person name="Hinrichs K.-U."/>
            <person name="Banfield J.F."/>
        </authorList>
    </citation>
    <scope>NUCLEOTIDE SEQUENCE</scope>
    <source>
        <strain evidence="8">CG_2015-01_33_1645</strain>
        <strain evidence="9">CG_2015-04_33_537</strain>
    </source>
</reference>
<dbReference type="AlphaFoldDB" id="A0A8J8CED3"/>
<evidence type="ECO:0000259" key="6">
    <source>
        <dbReference type="Pfam" id="PF00389"/>
    </source>
</evidence>
<keyword evidence="2" id="KW-0028">Amino-acid biosynthesis</keyword>
<dbReference type="SUPFAM" id="SSF52283">
    <property type="entry name" value="Formate/glycerate dehydrogenase catalytic domain-like"/>
    <property type="match status" value="1"/>
</dbReference>
<dbReference type="InterPro" id="IPR036291">
    <property type="entry name" value="NAD(P)-bd_dom_sf"/>
</dbReference>
<evidence type="ECO:0000256" key="5">
    <source>
        <dbReference type="RuleBase" id="RU003719"/>
    </source>
</evidence>
<keyword evidence="3 5" id="KW-0560">Oxidoreductase</keyword>
<dbReference type="GO" id="GO:0051287">
    <property type="term" value="F:NAD binding"/>
    <property type="evidence" value="ECO:0007669"/>
    <property type="project" value="InterPro"/>
</dbReference>
<dbReference type="FunFam" id="3.40.50.720:FF:000203">
    <property type="entry name" value="D-3-phosphoglycerate dehydrogenase (SerA)"/>
    <property type="match status" value="1"/>
</dbReference>
<feature type="domain" description="D-isomer specific 2-hydroxyacid dehydrogenase catalytic" evidence="6">
    <location>
        <begin position="4"/>
        <end position="303"/>
    </location>
</feature>
<evidence type="ECO:0000256" key="3">
    <source>
        <dbReference type="ARBA" id="ARBA00023002"/>
    </source>
</evidence>
<dbReference type="SUPFAM" id="SSF51735">
    <property type="entry name" value="NAD(P)-binding Rossmann-fold domains"/>
    <property type="match status" value="1"/>
</dbReference>
<dbReference type="CDD" id="cd12173">
    <property type="entry name" value="PGDH_4"/>
    <property type="match status" value="1"/>
</dbReference>
<dbReference type="GO" id="GO:0016616">
    <property type="term" value="F:oxidoreductase activity, acting on the CH-OH group of donors, NAD or NADP as acceptor"/>
    <property type="evidence" value="ECO:0007669"/>
    <property type="project" value="InterPro"/>
</dbReference>
<dbReference type="PANTHER" id="PTHR42789">
    <property type="entry name" value="D-ISOMER SPECIFIC 2-HYDROXYACID DEHYDROGENASE FAMILY PROTEIN (AFU_ORTHOLOGUE AFUA_6G10090)"/>
    <property type="match status" value="1"/>
</dbReference>
<dbReference type="Pfam" id="PF00389">
    <property type="entry name" value="2-Hacid_dh"/>
    <property type="match status" value="1"/>
</dbReference>
<dbReference type="InterPro" id="IPR050857">
    <property type="entry name" value="D-2-hydroxyacid_DH"/>
</dbReference>
<evidence type="ECO:0000313" key="10">
    <source>
        <dbReference type="Proteomes" id="UP000768163"/>
    </source>
</evidence>
<gene>
    <name evidence="9" type="ORF">GW779_00760</name>
    <name evidence="8" type="ORF">GW910_02045</name>
</gene>
<comment type="similarity">
    <text evidence="1 5">Belongs to the D-isomer specific 2-hydroxyacid dehydrogenase family.</text>
</comment>
<sequence>MAKILICDEIDEEATDKLKNFADVETGKEKLNDLEKLEKYDCLIVRSATKITKDVIAKAKNLKIIARAGAGLDNVDMIAAKEKGIKVVNAPDSLTISVSEMVFGSLLCLIRKISDADKSMKKGKWEKKKFKGNEIYGKNLGIIGFGKIGKRVAAIANAFNARVFAYDSLITDEKIYENLNVRHCKSIDEILKECNIISLHVPLMNETKNLINEGNIKLIKKDAVIINTSRGGIINEKALTDVLKNNEIAGACLDVFENEPNLNPEFKNLENVVLTPHLGSATEEAQKRAGMDVVVQIEKFFKG</sequence>
<dbReference type="GO" id="GO:0008652">
    <property type="term" value="P:amino acid biosynthetic process"/>
    <property type="evidence" value="ECO:0007669"/>
    <property type="project" value="UniProtKB-KW"/>
</dbReference>
<evidence type="ECO:0000256" key="4">
    <source>
        <dbReference type="ARBA" id="ARBA00023027"/>
    </source>
</evidence>
<dbReference type="Gene3D" id="3.40.50.720">
    <property type="entry name" value="NAD(P)-binding Rossmann-like Domain"/>
    <property type="match status" value="2"/>
</dbReference>
<dbReference type="InterPro" id="IPR006139">
    <property type="entry name" value="D-isomer_2_OHA_DH_cat_dom"/>
</dbReference>
<dbReference type="InterPro" id="IPR029753">
    <property type="entry name" value="D-isomer_DH_CS"/>
</dbReference>
<dbReference type="EMBL" id="JAACQH010000011">
    <property type="protein sequence ID" value="NCS90945.1"/>
    <property type="molecule type" value="Genomic_DNA"/>
</dbReference>
<dbReference type="Proteomes" id="UP000768163">
    <property type="component" value="Unassembled WGS sequence"/>
</dbReference>
<dbReference type="Pfam" id="PF02826">
    <property type="entry name" value="2-Hacid_dh_C"/>
    <property type="match status" value="1"/>
</dbReference>
<evidence type="ECO:0000256" key="2">
    <source>
        <dbReference type="ARBA" id="ARBA00022605"/>
    </source>
</evidence>
<dbReference type="PROSITE" id="PS00670">
    <property type="entry name" value="D_2_HYDROXYACID_DH_2"/>
    <property type="match status" value="1"/>
</dbReference>
<protein>
    <submittedName>
        <fullName evidence="8">Hydroxyacid dehydrogenase</fullName>
    </submittedName>
</protein>
<organism evidence="8 10">
    <name type="scientific">Candidatus Altarchaeum hamiconexum</name>
    <dbReference type="NCBI Taxonomy" id="1803513"/>
    <lineage>
        <taxon>Archaea</taxon>
        <taxon>Candidatus Altarchaeota</taxon>
        <taxon>Candidatus Altiarchaeia</taxon>
        <taxon>Candidatus Altarchaeales</taxon>
        <taxon>Candidatus Altarchaeaceae</taxon>
        <taxon>Candidatus Altarchaeum</taxon>
    </lineage>
</organism>
<dbReference type="InterPro" id="IPR029752">
    <property type="entry name" value="D-isomer_DH_CS1"/>
</dbReference>
<accession>A0A8J8CED3</accession>
<proteinExistence type="inferred from homology"/>